<dbReference type="Gene3D" id="1.25.40.10">
    <property type="entry name" value="Tetratricopeptide repeat domain"/>
    <property type="match status" value="2"/>
</dbReference>
<dbReference type="InterPro" id="IPR019734">
    <property type="entry name" value="TPR_rpt"/>
</dbReference>
<feature type="repeat" description="TPR" evidence="4">
    <location>
        <begin position="910"/>
        <end position="943"/>
    </location>
</feature>
<dbReference type="SUPFAM" id="SSF52540">
    <property type="entry name" value="P-loop containing nucleoside triphosphate hydrolases"/>
    <property type="match status" value="1"/>
</dbReference>
<dbReference type="Gene3D" id="1.10.10.10">
    <property type="entry name" value="Winged helix-like DNA-binding domain superfamily/Winged helix DNA-binding domain"/>
    <property type="match status" value="1"/>
</dbReference>
<dbReference type="InterPro" id="IPR005158">
    <property type="entry name" value="BTAD"/>
</dbReference>
<feature type="region of interest" description="Disordered" evidence="5">
    <location>
        <begin position="273"/>
        <end position="302"/>
    </location>
</feature>
<dbReference type="SUPFAM" id="SSF46894">
    <property type="entry name" value="C-terminal effector domain of the bipartite response regulators"/>
    <property type="match status" value="1"/>
</dbReference>
<dbReference type="SMART" id="SM00028">
    <property type="entry name" value="TPR"/>
    <property type="match status" value="2"/>
</dbReference>
<dbReference type="Pfam" id="PF03704">
    <property type="entry name" value="BTAD"/>
    <property type="match status" value="1"/>
</dbReference>
<dbReference type="GO" id="GO:0000160">
    <property type="term" value="P:phosphorelay signal transduction system"/>
    <property type="evidence" value="ECO:0007669"/>
    <property type="project" value="UniProtKB-KW"/>
</dbReference>
<evidence type="ECO:0000256" key="5">
    <source>
        <dbReference type="SAM" id="MobiDB-lite"/>
    </source>
</evidence>
<evidence type="ECO:0000256" key="2">
    <source>
        <dbReference type="ARBA" id="ARBA00023012"/>
    </source>
</evidence>
<dbReference type="GO" id="GO:0006355">
    <property type="term" value="P:regulation of DNA-templated transcription"/>
    <property type="evidence" value="ECO:0007669"/>
    <property type="project" value="InterPro"/>
</dbReference>
<dbReference type="InterPro" id="IPR011990">
    <property type="entry name" value="TPR-like_helical_dom_sf"/>
</dbReference>
<evidence type="ECO:0000256" key="1">
    <source>
        <dbReference type="ARBA" id="ARBA00005820"/>
    </source>
</evidence>
<keyword evidence="2" id="KW-0902">Two-component regulatory system</keyword>
<dbReference type="InterPro" id="IPR058852">
    <property type="entry name" value="HTH_77"/>
</dbReference>
<dbReference type="PANTHER" id="PTHR47691">
    <property type="entry name" value="REGULATOR-RELATED"/>
    <property type="match status" value="1"/>
</dbReference>
<dbReference type="SUPFAM" id="SSF48452">
    <property type="entry name" value="TPR-like"/>
    <property type="match status" value="2"/>
</dbReference>
<evidence type="ECO:0000259" key="6">
    <source>
        <dbReference type="SMART" id="SM00862"/>
    </source>
</evidence>
<feature type="domain" description="OmpR/PhoB-type" evidence="6">
    <location>
        <begin position="19"/>
        <end position="91"/>
    </location>
</feature>
<proteinExistence type="inferred from homology"/>
<dbReference type="RefSeq" id="WP_165333379.1">
    <property type="nucleotide sequence ID" value="NZ_JAAKZW010000081.1"/>
</dbReference>
<dbReference type="SMART" id="SM00862">
    <property type="entry name" value="Trans_reg_C"/>
    <property type="match status" value="1"/>
</dbReference>
<dbReference type="InterPro" id="IPR001867">
    <property type="entry name" value="OmpR/PhoB-type_DNA-bd"/>
</dbReference>
<name>A0A6G4XK19_9ACTN</name>
<keyword evidence="9" id="KW-1185">Reference proteome</keyword>
<dbReference type="Proteomes" id="UP000481109">
    <property type="component" value="Unassembled WGS sequence"/>
</dbReference>
<dbReference type="InterPro" id="IPR016032">
    <property type="entry name" value="Sig_transdc_resp-reg_C-effctor"/>
</dbReference>
<dbReference type="EMBL" id="JAAKZW010000081">
    <property type="protein sequence ID" value="NGO77926.1"/>
    <property type="molecule type" value="Genomic_DNA"/>
</dbReference>
<feature type="compositionally biased region" description="Low complexity" evidence="5">
    <location>
        <begin position="273"/>
        <end position="301"/>
    </location>
</feature>
<evidence type="ECO:0000259" key="7">
    <source>
        <dbReference type="SMART" id="SM01043"/>
    </source>
</evidence>
<organism evidence="8 9">
    <name type="scientific">Streptomyces mesophilus</name>
    <dbReference type="NCBI Taxonomy" id="1775132"/>
    <lineage>
        <taxon>Bacteria</taxon>
        <taxon>Bacillati</taxon>
        <taxon>Actinomycetota</taxon>
        <taxon>Actinomycetes</taxon>
        <taxon>Kitasatosporales</taxon>
        <taxon>Streptomycetaceae</taxon>
        <taxon>Streptomyces</taxon>
    </lineage>
</organism>
<comment type="caution">
    <text evidence="8">The sequence shown here is derived from an EMBL/GenBank/DDBJ whole genome shotgun (WGS) entry which is preliminary data.</text>
</comment>
<gene>
    <name evidence="8" type="ORF">G6045_20005</name>
</gene>
<feature type="domain" description="Bacterial transcriptional activator" evidence="7">
    <location>
        <begin position="98"/>
        <end position="240"/>
    </location>
</feature>
<keyword evidence="4" id="KW-0802">TPR repeat</keyword>
<reference evidence="8 9" key="1">
    <citation type="submission" date="2020-02" db="EMBL/GenBank/DDBJ databases">
        <title>Whole-genome analyses of novel actinobacteria.</title>
        <authorList>
            <person name="Sahin N."/>
            <person name="Tokatli A."/>
        </authorList>
    </citation>
    <scope>NUCLEOTIDE SEQUENCE [LARGE SCALE GENOMIC DNA]</scope>
    <source>
        <strain evidence="8 9">YC504</strain>
    </source>
</reference>
<dbReference type="InterPro" id="IPR027417">
    <property type="entry name" value="P-loop_NTPase"/>
</dbReference>
<sequence length="1156" mass="124493">MAHVRYSVLGTTQAHRPDGTAVTLGGARLRALLTVLALTPGRAVAIGRLVDEVWGGEPPADAAGALQALVGRLRRGLGADAVELGPGGYRLTVEHEDVDAYRFERLASEGANALADGDPVKALALFDEGLALWRGPALADLPGRDSEAPRWEARRLEARRGRFTAALALGRAEQLLPELAALAEAHPLDEPLQALRLRALRDAGRAAEALAAYEDVRERLADQLGADPGPELRALHAELLDPAPLPAAEVRAEPGAGGRPPAVTAGHPAAIAGQSAAAGPSAGPAAAQAPGRAAAEPAPRKGNLRARLTSFVGREPELEAIRGDLAGARLVTLLGPGGAGKTRLSQEAADGLGFRDGVWLAELAPVSADADPEAVPEAVLTALGARETVLYGAGAEELRSVDRSGQDPLVRLVEHCARRELLLVLDNCEHVIGAAADMLAYLLARCPGLTVLATSREPLGVPGELVRPLGPLPEAKALRLLGERGAAARPGFTVDEDRAAAEEICRRLDGQPLAIELAAARLRMLTPRQIADRLDDRFRLLTGGSRTVLPRQQTLRAVVDWSWDLLDDPERAVLRRLSVFARGCDLSAAEAVCGAVPETDGDAACHLHLMVDRRDVTDLLGSLVDKSLVVAAPSGGGEMRYRLLETVAEYAAERLDEAGERALAARAHLVHYRELARTTDPLLRTSRQFEAIELIETEYENLRTALRRSIALRDEHEALCLVHSLCWYWQMRDQRAEAQHWSAAAVQLGPEPFTHPVTPAPDVYERCTDAPPPMSPEVFAEARRGARLIQVATMDHGHDLWSGVAGGDERDFLSAVVETYRPGMPQTCRMPGSIWFFARLLSGEPFDVLELSAQQVRACREFGFRWELAGALQMRANILANRSEWSVDAAANADEALAIYGELGDVWGQAEALSARGEAWERQGEFERAVDDYRDAIERAERIGAHTQVMVLKSRLAGGALVELGRGDEAERILRDIIEEADPALSEAQAFARLYFALHLGRTGRTEEARQHLSWLRDQFLSGPIVMFRGMLDGMLGWLDTVDGDYASAVGHARSALAHAMEPMSQMVMPQLTANHLALAAKALAGLGGEERARVGARLLGVSDAHRPPLHVSPLFEREMRADAEALVRTRLSDEVYEREHAEGGGLSVEEAAALL</sequence>
<dbReference type="CDD" id="cd15831">
    <property type="entry name" value="BTAD"/>
    <property type="match status" value="1"/>
</dbReference>
<evidence type="ECO:0000313" key="8">
    <source>
        <dbReference type="EMBL" id="NGO77926.1"/>
    </source>
</evidence>
<dbReference type="PROSITE" id="PS50005">
    <property type="entry name" value="TPR"/>
    <property type="match status" value="1"/>
</dbReference>
<evidence type="ECO:0000313" key="9">
    <source>
        <dbReference type="Proteomes" id="UP000481109"/>
    </source>
</evidence>
<dbReference type="SMART" id="SM01043">
    <property type="entry name" value="BTAD"/>
    <property type="match status" value="1"/>
</dbReference>
<evidence type="ECO:0000256" key="3">
    <source>
        <dbReference type="ARBA" id="ARBA00023125"/>
    </source>
</evidence>
<dbReference type="GO" id="GO:0003677">
    <property type="term" value="F:DNA binding"/>
    <property type="evidence" value="ECO:0007669"/>
    <property type="project" value="UniProtKB-KW"/>
</dbReference>
<dbReference type="Pfam" id="PF25872">
    <property type="entry name" value="HTH_77"/>
    <property type="match status" value="1"/>
</dbReference>
<dbReference type="Gene3D" id="3.40.50.300">
    <property type="entry name" value="P-loop containing nucleotide triphosphate hydrolases"/>
    <property type="match status" value="1"/>
</dbReference>
<dbReference type="AlphaFoldDB" id="A0A6G4XK19"/>
<evidence type="ECO:0000256" key="4">
    <source>
        <dbReference type="PROSITE-ProRule" id="PRU00339"/>
    </source>
</evidence>
<dbReference type="PANTHER" id="PTHR47691:SF3">
    <property type="entry name" value="HTH-TYPE TRANSCRIPTIONAL REGULATOR RV0890C-RELATED"/>
    <property type="match status" value="1"/>
</dbReference>
<dbReference type="InterPro" id="IPR036388">
    <property type="entry name" value="WH-like_DNA-bd_sf"/>
</dbReference>
<accession>A0A6G4XK19</accession>
<keyword evidence="3" id="KW-0238">DNA-binding</keyword>
<comment type="similarity">
    <text evidence="1">Belongs to the AfsR/DnrI/RedD regulatory family.</text>
</comment>
<protein>
    <submittedName>
        <fullName evidence="8">AfsR/SARP family transcriptional regulator</fullName>
    </submittedName>
</protein>